<dbReference type="PANTHER" id="PTHR40044">
    <property type="entry name" value="INTEGRAL MEMBRANE PROTEIN-RELATED"/>
    <property type="match status" value="1"/>
</dbReference>
<feature type="transmembrane region" description="Helical" evidence="1">
    <location>
        <begin position="70"/>
        <end position="89"/>
    </location>
</feature>
<dbReference type="AlphaFoldDB" id="A0A9X2MJD3"/>
<comment type="caution">
    <text evidence="2">The sequence shown here is derived from an EMBL/GenBank/DDBJ whole genome shotgun (WGS) entry which is preliminary data.</text>
</comment>
<accession>A0A9X2MJD3</accession>
<dbReference type="RefSeq" id="WP_074429885.1">
    <property type="nucleotide sequence ID" value="NZ_JANKBY010000500.1"/>
</dbReference>
<dbReference type="EMBL" id="JANKBY010000500">
    <property type="protein sequence ID" value="MCR1825006.1"/>
    <property type="molecule type" value="Genomic_DNA"/>
</dbReference>
<organism evidence="2 3">
    <name type="scientific">Terrisporobacter muris</name>
    <dbReference type="NCBI Taxonomy" id="2963284"/>
    <lineage>
        <taxon>Bacteria</taxon>
        <taxon>Bacillati</taxon>
        <taxon>Bacillota</taxon>
        <taxon>Clostridia</taxon>
        <taxon>Peptostreptococcales</taxon>
        <taxon>Peptostreptococcaceae</taxon>
        <taxon>Terrisporobacter</taxon>
    </lineage>
</organism>
<keyword evidence="1" id="KW-0812">Transmembrane</keyword>
<feature type="transmembrane region" description="Helical" evidence="1">
    <location>
        <begin position="6"/>
        <end position="28"/>
    </location>
</feature>
<feature type="transmembrane region" description="Helical" evidence="1">
    <location>
        <begin position="127"/>
        <end position="151"/>
    </location>
</feature>
<evidence type="ECO:0000313" key="3">
    <source>
        <dbReference type="Proteomes" id="UP001140817"/>
    </source>
</evidence>
<reference evidence="2" key="1">
    <citation type="submission" date="2022-07" db="EMBL/GenBank/DDBJ databases">
        <title>Enhanced cultured diversity of the mouse gut microbiota enables custom-made synthetic communities.</title>
        <authorList>
            <person name="Afrizal A."/>
        </authorList>
    </citation>
    <scope>NUCLEOTIDE SEQUENCE</scope>
    <source>
        <strain evidence="2">DSM 29186</strain>
    </source>
</reference>
<protein>
    <submittedName>
        <fullName evidence="2">QueT transporter family protein</fullName>
    </submittedName>
</protein>
<keyword evidence="1" id="KW-1133">Transmembrane helix</keyword>
<sequence length="168" mass="18483">MTKKTREVAIVGIIAAIYCVVTLALGFISYGPIQFRVSEILMFLPLLSKEYIVALTLGCFLANVIGPYGVPDIIFGTLATLISSVLVYLTPKLFGKNKYTLLIASIWPTIINALIIGWMLYKFVGLPFALSAFEVALGEFVVITIVGLPIFKMVNNKYGSRIKKILNN</sequence>
<gene>
    <name evidence="2" type="ORF">NSA58_19780</name>
</gene>
<proteinExistence type="predicted"/>
<name>A0A9X2MJD3_9FIRM</name>
<keyword evidence="3" id="KW-1185">Reference proteome</keyword>
<dbReference type="PIRSF" id="PIRSF031501">
    <property type="entry name" value="QueT"/>
    <property type="match status" value="1"/>
</dbReference>
<dbReference type="Pfam" id="PF06177">
    <property type="entry name" value="QueT"/>
    <property type="match status" value="1"/>
</dbReference>
<dbReference type="Proteomes" id="UP001140817">
    <property type="component" value="Unassembled WGS sequence"/>
</dbReference>
<evidence type="ECO:0000256" key="1">
    <source>
        <dbReference type="SAM" id="Phobius"/>
    </source>
</evidence>
<feature type="transmembrane region" description="Helical" evidence="1">
    <location>
        <begin position="101"/>
        <end position="121"/>
    </location>
</feature>
<dbReference type="PANTHER" id="PTHR40044:SF1">
    <property type="entry name" value="INTEGRAL MEMBRANE PROTEIN"/>
    <property type="match status" value="1"/>
</dbReference>
<keyword evidence="1" id="KW-0472">Membrane</keyword>
<evidence type="ECO:0000313" key="2">
    <source>
        <dbReference type="EMBL" id="MCR1825006.1"/>
    </source>
</evidence>
<dbReference type="InterPro" id="IPR010387">
    <property type="entry name" value="QueT"/>
</dbReference>